<dbReference type="KEGG" id="oxy:HCG48_02990"/>
<gene>
    <name evidence="4" type="ORF">HCG48_02990</name>
</gene>
<dbReference type="Proteomes" id="UP000500857">
    <property type="component" value="Chromosome"/>
</dbReference>
<evidence type="ECO:0000256" key="1">
    <source>
        <dbReference type="ARBA" id="ARBA00022679"/>
    </source>
</evidence>
<evidence type="ECO:0000256" key="2">
    <source>
        <dbReference type="ARBA" id="ARBA00023315"/>
    </source>
</evidence>
<dbReference type="GO" id="GO:0003841">
    <property type="term" value="F:1-acylglycerol-3-phosphate O-acyltransferase activity"/>
    <property type="evidence" value="ECO:0007669"/>
    <property type="project" value="TreeGrafter"/>
</dbReference>
<evidence type="ECO:0000259" key="3">
    <source>
        <dbReference type="SMART" id="SM00563"/>
    </source>
</evidence>
<dbReference type="PANTHER" id="PTHR10434">
    <property type="entry name" value="1-ACYL-SN-GLYCEROL-3-PHOSPHATE ACYLTRANSFERASE"/>
    <property type="match status" value="1"/>
</dbReference>
<dbReference type="RefSeq" id="WP_168567832.1">
    <property type="nucleotide sequence ID" value="NZ_CP051167.1"/>
</dbReference>
<name>A0A6H1TTA8_9CYAN</name>
<dbReference type="AlphaFoldDB" id="A0A6H1TTA8"/>
<keyword evidence="2 4" id="KW-0012">Acyltransferase</keyword>
<dbReference type="SMART" id="SM00563">
    <property type="entry name" value="PlsC"/>
    <property type="match status" value="1"/>
</dbReference>
<organism evidence="4 5">
    <name type="scientific">Oxynema aestuarii AP17</name>
    <dbReference type="NCBI Taxonomy" id="2064643"/>
    <lineage>
        <taxon>Bacteria</taxon>
        <taxon>Bacillati</taxon>
        <taxon>Cyanobacteriota</taxon>
        <taxon>Cyanophyceae</taxon>
        <taxon>Oscillatoriophycideae</taxon>
        <taxon>Oscillatoriales</taxon>
        <taxon>Oscillatoriaceae</taxon>
        <taxon>Oxynema</taxon>
        <taxon>Oxynema aestuarii</taxon>
    </lineage>
</organism>
<dbReference type="Pfam" id="PF01553">
    <property type="entry name" value="Acyltransferase"/>
    <property type="match status" value="1"/>
</dbReference>
<evidence type="ECO:0000313" key="5">
    <source>
        <dbReference type="Proteomes" id="UP000500857"/>
    </source>
</evidence>
<dbReference type="EMBL" id="CP051167">
    <property type="protein sequence ID" value="QIZ69675.1"/>
    <property type="molecule type" value="Genomic_DNA"/>
</dbReference>
<dbReference type="CDD" id="cd07989">
    <property type="entry name" value="LPLAT_AGPAT-like"/>
    <property type="match status" value="1"/>
</dbReference>
<feature type="domain" description="Phospholipid/glycerol acyltransferase" evidence="3">
    <location>
        <begin position="35"/>
        <end position="156"/>
    </location>
</feature>
<keyword evidence="5" id="KW-1185">Reference proteome</keyword>
<protein>
    <submittedName>
        <fullName evidence="4">1-acyl-sn-glycerol-3-phosphate acyltransferase</fullName>
    </submittedName>
</protein>
<dbReference type="GO" id="GO:0006654">
    <property type="term" value="P:phosphatidic acid biosynthetic process"/>
    <property type="evidence" value="ECO:0007669"/>
    <property type="project" value="TreeGrafter"/>
</dbReference>
<accession>A0A6H1TTA8</accession>
<dbReference type="PANTHER" id="PTHR10434:SF66">
    <property type="entry name" value="PHOSPHOLIPID_GLYCEROL ACYLTRANSFERASE DOMAIN-CONTAINING PROTEIN"/>
    <property type="match status" value="1"/>
</dbReference>
<sequence>MSFDRRLPISRGFLWGVGTKIFVYNEDRIPPSGAAVFVSNHRSFMDAPLLMAASGRPINFVCHHYMTRVPGLREFVDAFGCLPLEPNDRPQHRFFRKALRCLQQQQAIGIFPEGASSMVQMSAANELAPFNPGFAHLALSAPVDELALIPVAIASVEETVYSPLPVRMLSWFDPSEPYFQQDGWHPIVIYRRVNLLFGRPRWISRSRRQGDRPSFDKTAIEQLNADCYGEIDRLLRRGCY</sequence>
<keyword evidence="1 4" id="KW-0808">Transferase</keyword>
<reference evidence="4 5" key="1">
    <citation type="submission" date="2020-04" db="EMBL/GenBank/DDBJ databases">
        <authorList>
            <person name="Basu S."/>
            <person name="Maruthanayagam V."/>
            <person name="Chakraborty S."/>
            <person name="Pramanik A."/>
            <person name="Mukherjee J."/>
            <person name="Brink B."/>
        </authorList>
    </citation>
    <scope>NUCLEOTIDE SEQUENCE [LARGE SCALE GENOMIC DNA]</scope>
    <source>
        <strain evidence="4 5">AP17</strain>
    </source>
</reference>
<dbReference type="InterPro" id="IPR002123">
    <property type="entry name" value="Plipid/glycerol_acylTrfase"/>
</dbReference>
<dbReference type="SUPFAM" id="SSF69593">
    <property type="entry name" value="Glycerol-3-phosphate (1)-acyltransferase"/>
    <property type="match status" value="1"/>
</dbReference>
<evidence type="ECO:0000313" key="4">
    <source>
        <dbReference type="EMBL" id="QIZ69675.1"/>
    </source>
</evidence>
<proteinExistence type="predicted"/>